<evidence type="ECO:0008006" key="3">
    <source>
        <dbReference type="Google" id="ProtNLM"/>
    </source>
</evidence>
<dbReference type="Proteomes" id="UP001499990">
    <property type="component" value="Unassembled WGS sequence"/>
</dbReference>
<gene>
    <name evidence="1" type="ORF">GCM10020367_14180</name>
</gene>
<accession>A0ABP6S7G2</accession>
<reference evidence="2" key="1">
    <citation type="journal article" date="2019" name="Int. J. Syst. Evol. Microbiol.">
        <title>The Global Catalogue of Microorganisms (GCM) 10K type strain sequencing project: providing services to taxonomists for standard genome sequencing and annotation.</title>
        <authorList>
            <consortium name="The Broad Institute Genomics Platform"/>
            <consortium name="The Broad Institute Genome Sequencing Center for Infectious Disease"/>
            <person name="Wu L."/>
            <person name="Ma J."/>
        </authorList>
    </citation>
    <scope>NUCLEOTIDE SEQUENCE [LARGE SCALE GENOMIC DNA]</scope>
    <source>
        <strain evidence="2">JCM 9651</strain>
    </source>
</reference>
<name>A0ABP6S7G2_9ACTN</name>
<keyword evidence="2" id="KW-1185">Reference proteome</keyword>
<comment type="caution">
    <text evidence="1">The sequence shown here is derived from an EMBL/GenBank/DDBJ whole genome shotgun (WGS) entry which is preliminary data.</text>
</comment>
<evidence type="ECO:0000313" key="2">
    <source>
        <dbReference type="Proteomes" id="UP001499990"/>
    </source>
</evidence>
<sequence length="111" mass="11754">MVCCPSCWTSWGQAWLSPEAWEGETGAGGVTLSGAVALNELVLHGWDLARATSQEYASDEASLEACRALLAQFGDRRQGPFGPVVPVPEGAPLLDRVIGLSGRDPSWSPTQ</sequence>
<dbReference type="NCBIfam" id="TIGR03086">
    <property type="entry name" value="TIGR03086 family metal-binding protein"/>
    <property type="match status" value="1"/>
</dbReference>
<protein>
    <recommendedName>
        <fullName evidence="3">TIGR03086 family protein</fullName>
    </recommendedName>
</protein>
<evidence type="ECO:0000313" key="1">
    <source>
        <dbReference type="EMBL" id="GAA3369856.1"/>
    </source>
</evidence>
<organism evidence="1 2">
    <name type="scientific">Streptomyces sannanensis</name>
    <dbReference type="NCBI Taxonomy" id="285536"/>
    <lineage>
        <taxon>Bacteria</taxon>
        <taxon>Bacillati</taxon>
        <taxon>Actinomycetota</taxon>
        <taxon>Actinomycetes</taxon>
        <taxon>Kitasatosporales</taxon>
        <taxon>Streptomycetaceae</taxon>
        <taxon>Streptomyces</taxon>
    </lineage>
</organism>
<dbReference type="EMBL" id="BAAAYL010000001">
    <property type="protein sequence ID" value="GAA3369856.1"/>
    <property type="molecule type" value="Genomic_DNA"/>
</dbReference>
<dbReference type="InterPro" id="IPR017520">
    <property type="entry name" value="CHP03086"/>
</dbReference>
<proteinExistence type="predicted"/>